<dbReference type="Proteomes" id="UP000832041">
    <property type="component" value="Chromosome"/>
</dbReference>
<dbReference type="PANTHER" id="PTHR24220">
    <property type="entry name" value="IMPORT ATP-BINDING PROTEIN"/>
    <property type="match status" value="1"/>
</dbReference>
<accession>A0ABY4KY57</accession>
<dbReference type="PROSITE" id="PS00211">
    <property type="entry name" value="ABC_TRANSPORTER_1"/>
    <property type="match status" value="2"/>
</dbReference>
<evidence type="ECO:0000313" key="5">
    <source>
        <dbReference type="EMBL" id="UPT20359.1"/>
    </source>
</evidence>
<reference evidence="5 6" key="1">
    <citation type="submission" date="2020-04" db="EMBL/GenBank/DDBJ databases">
        <title>Thermobifida alba genome sequencing and assembly.</title>
        <authorList>
            <person name="Luzics S."/>
            <person name="Horvath B."/>
            <person name="Nagy I."/>
            <person name="Toth A."/>
            <person name="Nagy I."/>
            <person name="Kukolya J."/>
        </authorList>
    </citation>
    <scope>NUCLEOTIDE SEQUENCE [LARGE SCALE GENOMIC DNA]</scope>
    <source>
        <strain evidence="5 6">DSM 43795</strain>
    </source>
</reference>
<dbReference type="RefSeq" id="WP_248592616.1">
    <property type="nucleotide sequence ID" value="NZ_CP051627.1"/>
</dbReference>
<keyword evidence="6" id="KW-1185">Reference proteome</keyword>
<protein>
    <submittedName>
        <fullName evidence="5">ABC transporter ATP-binding protein</fullName>
    </submittedName>
</protein>
<dbReference type="InterPro" id="IPR015854">
    <property type="entry name" value="ABC_transpr_LolD-like"/>
</dbReference>
<dbReference type="Gene3D" id="3.40.50.300">
    <property type="entry name" value="P-loop containing nucleotide triphosphate hydrolases"/>
    <property type="match status" value="2"/>
</dbReference>
<dbReference type="Pfam" id="PF00005">
    <property type="entry name" value="ABC_tran"/>
    <property type="match status" value="2"/>
</dbReference>
<dbReference type="PANTHER" id="PTHR24220:SF685">
    <property type="entry name" value="ABC TRANSPORTER RELATED"/>
    <property type="match status" value="1"/>
</dbReference>
<dbReference type="InterPro" id="IPR027417">
    <property type="entry name" value="P-loop_NTPase"/>
</dbReference>
<keyword evidence="1" id="KW-0547">Nucleotide-binding</keyword>
<keyword evidence="2 5" id="KW-0067">ATP-binding</keyword>
<feature type="domain" description="ABC transporter" evidence="4">
    <location>
        <begin position="246"/>
        <end position="485"/>
    </location>
</feature>
<dbReference type="CDD" id="cd03257">
    <property type="entry name" value="ABC_NikE_OppD_transporters"/>
    <property type="match status" value="1"/>
</dbReference>
<evidence type="ECO:0000256" key="2">
    <source>
        <dbReference type="ARBA" id="ARBA00022840"/>
    </source>
</evidence>
<gene>
    <name evidence="5" type="ORF">FOF52_04765</name>
</gene>
<evidence type="ECO:0000313" key="6">
    <source>
        <dbReference type="Proteomes" id="UP000832041"/>
    </source>
</evidence>
<dbReference type="InterPro" id="IPR003439">
    <property type="entry name" value="ABC_transporter-like_ATP-bd"/>
</dbReference>
<evidence type="ECO:0000256" key="1">
    <source>
        <dbReference type="ARBA" id="ARBA00022741"/>
    </source>
</evidence>
<sequence length="494" mass="51243">MTTGDGTGLLARGIEVADARGRRIVGPLDLRAPAGRVVAVVGESGGGKTSAVLAALDALAPGLRRVGGTTLWNGRPVPYGRAARRWRRSTVGWLGQDPVGDLHPLRTVAALVAEGCPGLRGGERDRAVARVLEDLGLEPGLRHRRPHELSGGQAQRVALARAAVGAPPLLVLDEPTSGLDPATVELVAALLERRRADPGAAALVVSHDRSFVERVADDVVEVGPRRTARRPAPAAPARRPGRRAVLAARGLTLDVPGGRVLLDGADLEVGEGEFVAVLGPSGSGKSTLLRALAGLHPPRSGTVEVNGREAPPRVRERDRALLRAVQFVGQDPAGALNPAHRAATALARTARLLRGMPPAEAAAAAARLLEDVGLPAEAARRRPGRLSGGQRQRVAIARALAADPDVVLADEITSALDAATARGVLDLLDGLRAAHGTALVVATHDRAVAARADRVLAVDPERRALVPQRWPRPAAASAAGRPDRARHGTAADLS</sequence>
<dbReference type="InterPro" id="IPR003593">
    <property type="entry name" value="AAA+_ATPase"/>
</dbReference>
<organism evidence="5 6">
    <name type="scientific">Thermobifida alba</name>
    <name type="common">Thermomonospora alba</name>
    <dbReference type="NCBI Taxonomy" id="53522"/>
    <lineage>
        <taxon>Bacteria</taxon>
        <taxon>Bacillati</taxon>
        <taxon>Actinomycetota</taxon>
        <taxon>Actinomycetes</taxon>
        <taxon>Streptosporangiales</taxon>
        <taxon>Nocardiopsidaceae</taxon>
        <taxon>Thermobifida</taxon>
    </lineage>
</organism>
<dbReference type="InterPro" id="IPR017871">
    <property type="entry name" value="ABC_transporter-like_CS"/>
</dbReference>
<feature type="compositionally biased region" description="Low complexity" evidence="3">
    <location>
        <begin position="467"/>
        <end position="480"/>
    </location>
</feature>
<dbReference type="SMART" id="SM00382">
    <property type="entry name" value="AAA"/>
    <property type="match status" value="2"/>
</dbReference>
<dbReference type="GO" id="GO:0005524">
    <property type="term" value="F:ATP binding"/>
    <property type="evidence" value="ECO:0007669"/>
    <property type="project" value="UniProtKB-KW"/>
</dbReference>
<name>A0ABY4KY57_THEAE</name>
<dbReference type="PROSITE" id="PS50893">
    <property type="entry name" value="ABC_TRANSPORTER_2"/>
    <property type="match status" value="2"/>
</dbReference>
<evidence type="ECO:0000259" key="4">
    <source>
        <dbReference type="PROSITE" id="PS50893"/>
    </source>
</evidence>
<dbReference type="SUPFAM" id="SSF52540">
    <property type="entry name" value="P-loop containing nucleoside triphosphate hydrolases"/>
    <property type="match status" value="2"/>
</dbReference>
<proteinExistence type="predicted"/>
<feature type="domain" description="ABC transporter" evidence="4">
    <location>
        <begin position="9"/>
        <end position="249"/>
    </location>
</feature>
<evidence type="ECO:0000256" key="3">
    <source>
        <dbReference type="SAM" id="MobiDB-lite"/>
    </source>
</evidence>
<dbReference type="EMBL" id="CP051627">
    <property type="protein sequence ID" value="UPT20359.1"/>
    <property type="molecule type" value="Genomic_DNA"/>
</dbReference>
<feature type="region of interest" description="Disordered" evidence="3">
    <location>
        <begin position="467"/>
        <end position="494"/>
    </location>
</feature>